<name>A0A1M7RY91_9SPHN</name>
<dbReference type="Proteomes" id="UP000184391">
    <property type="component" value="Unassembled WGS sequence"/>
</dbReference>
<dbReference type="GO" id="GO:0008235">
    <property type="term" value="F:metalloexopeptidase activity"/>
    <property type="evidence" value="ECO:0007669"/>
    <property type="project" value="TreeGrafter"/>
</dbReference>
<evidence type="ECO:0000256" key="1">
    <source>
        <dbReference type="ARBA" id="ARBA00022670"/>
    </source>
</evidence>
<dbReference type="GO" id="GO:0000502">
    <property type="term" value="C:proteasome complex"/>
    <property type="evidence" value="ECO:0007669"/>
    <property type="project" value="UniProtKB-KW"/>
</dbReference>
<dbReference type="EMBL" id="FRDF01000003">
    <property type="protein sequence ID" value="SHN51243.1"/>
    <property type="molecule type" value="Genomic_DNA"/>
</dbReference>
<dbReference type="GO" id="GO:0006508">
    <property type="term" value="P:proteolysis"/>
    <property type="evidence" value="ECO:0007669"/>
    <property type="project" value="UniProtKB-KW"/>
</dbReference>
<keyword evidence="8" id="KW-1185">Reference proteome</keyword>
<organism evidence="7 8">
    <name type="scientific">Erythrobacter sanguineus</name>
    <dbReference type="NCBI Taxonomy" id="198312"/>
    <lineage>
        <taxon>Bacteria</taxon>
        <taxon>Pseudomonadati</taxon>
        <taxon>Pseudomonadota</taxon>
        <taxon>Alphaproteobacteria</taxon>
        <taxon>Sphingomonadales</taxon>
        <taxon>Erythrobacteraceae</taxon>
        <taxon>Erythrobacter/Porphyrobacter group</taxon>
        <taxon>Erythrobacter</taxon>
    </lineage>
</organism>
<evidence type="ECO:0000256" key="3">
    <source>
        <dbReference type="ARBA" id="ARBA00022801"/>
    </source>
</evidence>
<evidence type="ECO:0000256" key="2">
    <source>
        <dbReference type="ARBA" id="ARBA00022723"/>
    </source>
</evidence>
<dbReference type="InterPro" id="IPR000555">
    <property type="entry name" value="JAMM/MPN+_dom"/>
</dbReference>
<evidence type="ECO:0000313" key="7">
    <source>
        <dbReference type="EMBL" id="SHN51243.1"/>
    </source>
</evidence>
<protein>
    <submittedName>
        <fullName evidence="7">Proteasome lid subunit RPN8/RPN11, contains Jab1/MPN metalloenzyme (JAMM) motif</fullName>
    </submittedName>
</protein>
<gene>
    <name evidence="7" type="ORF">SAMN02745193_00625</name>
</gene>
<feature type="domain" description="MPN" evidence="6">
    <location>
        <begin position="3"/>
        <end position="135"/>
    </location>
</feature>
<dbReference type="PANTHER" id="PTHR34858">
    <property type="entry name" value="CYSO-CYSTEINE PEPTIDASE"/>
    <property type="match status" value="1"/>
</dbReference>
<dbReference type="CDD" id="cd08070">
    <property type="entry name" value="MPN_like"/>
    <property type="match status" value="1"/>
</dbReference>
<accession>A0A1M7RY91</accession>
<keyword evidence="2" id="KW-0479">Metal-binding</keyword>
<keyword evidence="7" id="KW-0647">Proteasome</keyword>
<evidence type="ECO:0000256" key="5">
    <source>
        <dbReference type="ARBA" id="ARBA00023049"/>
    </source>
</evidence>
<dbReference type="GO" id="GO:0008270">
    <property type="term" value="F:zinc ion binding"/>
    <property type="evidence" value="ECO:0007669"/>
    <property type="project" value="TreeGrafter"/>
</dbReference>
<keyword evidence="4" id="KW-0862">Zinc</keyword>
<dbReference type="STRING" id="198312.SAMN02745193_00625"/>
<evidence type="ECO:0000256" key="4">
    <source>
        <dbReference type="ARBA" id="ARBA00022833"/>
    </source>
</evidence>
<dbReference type="PANTHER" id="PTHR34858:SF1">
    <property type="entry name" value="CYSO-CYSTEINE PEPTIDASE"/>
    <property type="match status" value="1"/>
</dbReference>
<keyword evidence="1" id="KW-0645">Protease</keyword>
<dbReference type="InterPro" id="IPR051929">
    <property type="entry name" value="VirAsm_ModProt"/>
</dbReference>
<evidence type="ECO:0000313" key="8">
    <source>
        <dbReference type="Proteomes" id="UP000184391"/>
    </source>
</evidence>
<dbReference type="Gene3D" id="3.40.140.10">
    <property type="entry name" value="Cytidine Deaminase, domain 2"/>
    <property type="match status" value="1"/>
</dbReference>
<dbReference type="Pfam" id="PF14464">
    <property type="entry name" value="Prok-JAB"/>
    <property type="match status" value="1"/>
</dbReference>
<sequence length="135" mass="14369">MDVEVTSQALAAMRLAARSAHPREACGMLLGEGGRIIEARTTANVHPAPETHFEIDPQALVDAHRAARRGGLQVIGYFHSHPTGDPVPSITDRAMAAGDGRVWAIIAGEQVRLWKDGGSDADAGFTALSYVVTER</sequence>
<dbReference type="AlphaFoldDB" id="A0A1M7RY91"/>
<proteinExistence type="predicted"/>
<dbReference type="InterPro" id="IPR037518">
    <property type="entry name" value="MPN"/>
</dbReference>
<keyword evidence="3" id="KW-0378">Hydrolase</keyword>
<dbReference type="OrthoDB" id="9802958at2"/>
<dbReference type="SMART" id="SM00232">
    <property type="entry name" value="JAB_MPN"/>
    <property type="match status" value="1"/>
</dbReference>
<keyword evidence="5" id="KW-0482">Metalloprotease</keyword>
<reference evidence="8" key="1">
    <citation type="submission" date="2016-12" db="EMBL/GenBank/DDBJ databases">
        <authorList>
            <person name="Varghese N."/>
            <person name="Submissions S."/>
        </authorList>
    </citation>
    <scope>NUCLEOTIDE SEQUENCE [LARGE SCALE GENOMIC DNA]</scope>
    <source>
        <strain evidence="8">DSM 11032</strain>
    </source>
</reference>
<dbReference type="PROSITE" id="PS50249">
    <property type="entry name" value="MPN"/>
    <property type="match status" value="1"/>
</dbReference>
<dbReference type="SUPFAM" id="SSF102712">
    <property type="entry name" value="JAB1/MPN domain"/>
    <property type="match status" value="1"/>
</dbReference>
<evidence type="ECO:0000259" key="6">
    <source>
        <dbReference type="PROSITE" id="PS50249"/>
    </source>
</evidence>
<dbReference type="InterPro" id="IPR028090">
    <property type="entry name" value="JAB_dom_prok"/>
</dbReference>